<name>A0A3P6UAM1_DIBLA</name>
<evidence type="ECO:0000313" key="9">
    <source>
        <dbReference type="Proteomes" id="UP000281553"/>
    </source>
</evidence>
<feature type="region of interest" description="Disordered" evidence="6">
    <location>
        <begin position="1"/>
        <end position="33"/>
    </location>
</feature>
<evidence type="ECO:0000256" key="3">
    <source>
        <dbReference type="ARBA" id="ARBA00022989"/>
    </source>
</evidence>
<dbReference type="OrthoDB" id="6266590at2759"/>
<comment type="subcellular location">
    <subcellularLocation>
        <location evidence="1">Membrane</location>
        <topology evidence="1">Single-pass type I membrane protein</topology>
    </subcellularLocation>
</comment>
<accession>A0A3P6UAM1</accession>
<keyword evidence="5" id="KW-0325">Glycoprotein</keyword>
<proteinExistence type="predicted"/>
<dbReference type="Proteomes" id="UP000281553">
    <property type="component" value="Unassembled WGS sequence"/>
</dbReference>
<evidence type="ECO:0000256" key="4">
    <source>
        <dbReference type="ARBA" id="ARBA00023136"/>
    </source>
</evidence>
<evidence type="ECO:0000259" key="7">
    <source>
        <dbReference type="Pfam" id="PF06583"/>
    </source>
</evidence>
<dbReference type="GO" id="GO:0016020">
    <property type="term" value="C:membrane"/>
    <property type="evidence" value="ECO:0007669"/>
    <property type="project" value="UniProtKB-SubCell"/>
</dbReference>
<evidence type="ECO:0000256" key="5">
    <source>
        <dbReference type="ARBA" id="ARBA00023180"/>
    </source>
</evidence>
<protein>
    <recommendedName>
        <fullName evidence="7">Neogenin C-terminal domain-containing protein</fullName>
    </recommendedName>
</protein>
<evidence type="ECO:0000313" key="8">
    <source>
        <dbReference type="EMBL" id="VDK75968.1"/>
    </source>
</evidence>
<dbReference type="EMBL" id="UYRU01042509">
    <property type="protein sequence ID" value="VDK75968.1"/>
    <property type="molecule type" value="Genomic_DNA"/>
</dbReference>
<gene>
    <name evidence="8" type="ORF">DILT_LOCUS2712</name>
</gene>
<keyword evidence="9" id="KW-1185">Reference proteome</keyword>
<reference evidence="8 9" key="1">
    <citation type="submission" date="2018-11" db="EMBL/GenBank/DDBJ databases">
        <authorList>
            <consortium name="Pathogen Informatics"/>
        </authorList>
    </citation>
    <scope>NUCLEOTIDE SEQUENCE [LARGE SCALE GENOMIC DNA]</scope>
</reference>
<feature type="compositionally biased region" description="Polar residues" evidence="6">
    <location>
        <begin position="159"/>
        <end position="180"/>
    </location>
</feature>
<evidence type="ECO:0000256" key="6">
    <source>
        <dbReference type="SAM" id="MobiDB-lite"/>
    </source>
</evidence>
<organism evidence="8 9">
    <name type="scientific">Dibothriocephalus latus</name>
    <name type="common">Fish tapeworm</name>
    <name type="synonym">Diphyllobothrium latum</name>
    <dbReference type="NCBI Taxonomy" id="60516"/>
    <lineage>
        <taxon>Eukaryota</taxon>
        <taxon>Metazoa</taxon>
        <taxon>Spiralia</taxon>
        <taxon>Lophotrochozoa</taxon>
        <taxon>Platyhelminthes</taxon>
        <taxon>Cestoda</taxon>
        <taxon>Eucestoda</taxon>
        <taxon>Diphyllobothriidea</taxon>
        <taxon>Diphyllobothriidae</taxon>
        <taxon>Dibothriocephalus</taxon>
    </lineage>
</organism>
<feature type="region of interest" description="Disordered" evidence="6">
    <location>
        <begin position="71"/>
        <end position="91"/>
    </location>
</feature>
<sequence length="364" mass="39216">MQPGFTGLLMAGRASDDDEDFRTTSPLDSDLESAKSNMLAYPYVYNRQDSLRRKVQQPPPPQTTYPVEARVIHSGSPGGSTEIRGSDSEADSYRYPNSVGSAPTVNNSPPPQCFAEKSLPRHEMTSGNMSMSFQSGRPMEPPRKTAFRQAVGGARKALPSSSGRNGSFGQGSFSVTTSPETETKLAGSGSTAGSSGYGSGTTANGRQKAATTSSSSEVEGSFFQHLMDLPKPQPIRATVKGIRQITANVNGDGRMNPKNGEPLYNQKNLECFAGEPNDCVDRSVLDHAAMRKNSLHIEVSDGRDLPHASTGSSDDTRAQLPRFCAKLSKVYSTEELSEEMANLEGLMKDLNAMAHQEFECEQNN</sequence>
<keyword evidence="4" id="KW-0472">Membrane</keyword>
<feature type="region of interest" description="Disordered" evidence="6">
    <location>
        <begin position="121"/>
        <end position="216"/>
    </location>
</feature>
<feature type="compositionally biased region" description="Polar residues" evidence="6">
    <location>
        <begin position="125"/>
        <end position="135"/>
    </location>
</feature>
<keyword evidence="3" id="KW-1133">Transmembrane helix</keyword>
<dbReference type="Pfam" id="PF06583">
    <property type="entry name" value="Neogenin_C"/>
    <property type="match status" value="1"/>
</dbReference>
<dbReference type="AlphaFoldDB" id="A0A3P6UAM1"/>
<feature type="domain" description="Neogenin C-terminal" evidence="7">
    <location>
        <begin position="309"/>
        <end position="353"/>
    </location>
</feature>
<evidence type="ECO:0000256" key="2">
    <source>
        <dbReference type="ARBA" id="ARBA00022692"/>
    </source>
</evidence>
<dbReference type="InterPro" id="IPR010560">
    <property type="entry name" value="Neogenin_C"/>
</dbReference>
<evidence type="ECO:0000256" key="1">
    <source>
        <dbReference type="ARBA" id="ARBA00004479"/>
    </source>
</evidence>
<keyword evidence="2" id="KW-0812">Transmembrane</keyword>